<dbReference type="GO" id="GO:0032259">
    <property type="term" value="P:methylation"/>
    <property type="evidence" value="ECO:0007669"/>
    <property type="project" value="UniProtKB-KW"/>
</dbReference>
<comment type="caution">
    <text evidence="6">The sequence shown here is derived from an EMBL/GenBank/DDBJ whole genome shotgun (WGS) entry which is preliminary data.</text>
</comment>
<dbReference type="InterPro" id="IPR010233">
    <property type="entry name" value="UbiG_MeTrfase"/>
</dbReference>
<organism evidence="6 7">
    <name type="scientific">Mixia osmundae (strain CBS 9802 / IAM 14324 / JCM 22182 / KY 12970)</name>
    <dbReference type="NCBI Taxonomy" id="764103"/>
    <lineage>
        <taxon>Eukaryota</taxon>
        <taxon>Fungi</taxon>
        <taxon>Dikarya</taxon>
        <taxon>Basidiomycota</taxon>
        <taxon>Pucciniomycotina</taxon>
        <taxon>Mixiomycetes</taxon>
        <taxon>Mixiales</taxon>
        <taxon>Mixiaceae</taxon>
        <taxon>Mixia</taxon>
    </lineage>
</organism>
<gene>
    <name evidence="6" type="primary">Mo04919</name>
    <name evidence="6" type="ORF">E5Q_04919</name>
</gene>
<keyword evidence="3" id="KW-0831">Ubiquinone biosynthesis</keyword>
<evidence type="ECO:0000256" key="2">
    <source>
        <dbReference type="ARBA" id="ARBA00022679"/>
    </source>
</evidence>
<dbReference type="Proteomes" id="UP000009131">
    <property type="component" value="Unassembled WGS sequence"/>
</dbReference>
<dbReference type="PANTHER" id="PTHR43464">
    <property type="entry name" value="METHYLTRANSFERASE"/>
    <property type="match status" value="1"/>
</dbReference>
<protein>
    <recommendedName>
        <fullName evidence="5">Methyltransferase type 11 domain-containing protein</fullName>
    </recommendedName>
</protein>
<reference evidence="6 7" key="2">
    <citation type="journal article" date="2012" name="Open Biol.">
        <title>Characteristics of nucleosomes and linker DNA regions on the genome of the basidiomycete Mixia osmundae revealed by mono- and dinucleosome mapping.</title>
        <authorList>
            <person name="Nishida H."/>
            <person name="Kondo S."/>
            <person name="Matsumoto T."/>
            <person name="Suzuki Y."/>
            <person name="Yoshikawa H."/>
            <person name="Taylor T.D."/>
            <person name="Sugiyama J."/>
        </authorList>
    </citation>
    <scope>NUCLEOTIDE SEQUENCE [LARGE SCALE GENOMIC DNA]</scope>
    <source>
        <strain evidence="7">CBS 9802 / IAM 14324 / JCM 22182 / KY 12970</strain>
    </source>
</reference>
<dbReference type="InterPro" id="IPR029063">
    <property type="entry name" value="SAM-dependent_MTases_sf"/>
</dbReference>
<accession>G7E5X6</accession>
<dbReference type="GO" id="GO:0005739">
    <property type="term" value="C:mitochondrion"/>
    <property type="evidence" value="ECO:0007669"/>
    <property type="project" value="TreeGrafter"/>
</dbReference>
<evidence type="ECO:0000313" key="7">
    <source>
        <dbReference type="Proteomes" id="UP000009131"/>
    </source>
</evidence>
<keyword evidence="2" id="KW-0808">Transferase</keyword>
<dbReference type="NCBIfam" id="TIGR01983">
    <property type="entry name" value="UbiG"/>
    <property type="match status" value="1"/>
</dbReference>
<dbReference type="GO" id="GO:0061542">
    <property type="term" value="F:3-demethylubiquinol 3-O-methyltransferase activity"/>
    <property type="evidence" value="ECO:0007669"/>
    <property type="project" value="InterPro"/>
</dbReference>
<evidence type="ECO:0000259" key="5">
    <source>
        <dbReference type="Pfam" id="PF08241"/>
    </source>
</evidence>
<evidence type="ECO:0000313" key="6">
    <source>
        <dbReference type="EMBL" id="GAA98236.1"/>
    </source>
</evidence>
<dbReference type="GO" id="GO:0010420">
    <property type="term" value="F:polyprenyldihydroxybenzoate methyltransferase activity"/>
    <property type="evidence" value="ECO:0007669"/>
    <property type="project" value="InterPro"/>
</dbReference>
<evidence type="ECO:0000256" key="3">
    <source>
        <dbReference type="ARBA" id="ARBA00022688"/>
    </source>
</evidence>
<dbReference type="InterPro" id="IPR013216">
    <property type="entry name" value="Methyltransf_11"/>
</dbReference>
<feature type="domain" description="Methyltransferase type 11" evidence="5">
    <location>
        <begin position="90"/>
        <end position="189"/>
    </location>
</feature>
<dbReference type="SUPFAM" id="SSF53335">
    <property type="entry name" value="S-adenosyl-L-methionine-dependent methyltransferases"/>
    <property type="match status" value="1"/>
</dbReference>
<sequence length="310" mass="34532">MDLNVRDTVIFFGVVGVALSIAKGISGPPHFRDRLAVIPEAVSGLDNAFYDNHDWDTPEHPLLKLNAARLPYFAQKLERHLATDQPAKILDVGCGGGILTEALARHKSPSWHFTGVDISAQSIDAAKKHASKEDVANVDYRVSSAFTLPFEDASFDAVISSDVIEHIHDLRKYASEVTRVLRPGGIFVFDTINRTWQAHLFAIVLAQQILRIIPPNAHSSAMFVKPDEIRYLLGSHQLDVAPESERVGMYPTLRPGRFLETLYGSMRKRGVQQTAVAYYNGDISPVLIGPFKQTESYKEESYAWYAVKRA</sequence>
<dbReference type="EMBL" id="BABT02000150">
    <property type="protein sequence ID" value="GAA98236.1"/>
    <property type="molecule type" value="Genomic_DNA"/>
</dbReference>
<keyword evidence="1" id="KW-0489">Methyltransferase</keyword>
<evidence type="ECO:0000256" key="4">
    <source>
        <dbReference type="ARBA" id="ARBA00022691"/>
    </source>
</evidence>
<dbReference type="Gene3D" id="3.40.50.150">
    <property type="entry name" value="Vaccinia Virus protein VP39"/>
    <property type="match status" value="1"/>
</dbReference>
<proteinExistence type="predicted"/>
<dbReference type="eggNOG" id="KOG1270">
    <property type="taxonomic scope" value="Eukaryota"/>
</dbReference>
<dbReference type="AlphaFoldDB" id="G7E5X6"/>
<reference evidence="6 7" key="1">
    <citation type="journal article" date="2011" name="J. Gen. Appl. Microbiol.">
        <title>Draft genome sequencing of the enigmatic basidiomycete Mixia osmundae.</title>
        <authorList>
            <person name="Nishida H."/>
            <person name="Nagatsuka Y."/>
            <person name="Sugiyama J."/>
        </authorList>
    </citation>
    <scope>NUCLEOTIDE SEQUENCE [LARGE SCALE GENOMIC DNA]</scope>
    <source>
        <strain evidence="7">CBS 9802 / IAM 14324 / JCM 22182 / KY 12970</strain>
    </source>
</reference>
<name>G7E5X6_MIXOS</name>
<evidence type="ECO:0000256" key="1">
    <source>
        <dbReference type="ARBA" id="ARBA00022603"/>
    </source>
</evidence>
<dbReference type="STRING" id="764103.G7E5X6"/>
<dbReference type="Pfam" id="PF08241">
    <property type="entry name" value="Methyltransf_11"/>
    <property type="match status" value="1"/>
</dbReference>
<dbReference type="CDD" id="cd02440">
    <property type="entry name" value="AdoMet_MTases"/>
    <property type="match status" value="1"/>
</dbReference>
<dbReference type="PANTHER" id="PTHR43464:SF19">
    <property type="entry name" value="UBIQUINONE BIOSYNTHESIS O-METHYLTRANSFERASE, MITOCHONDRIAL"/>
    <property type="match status" value="1"/>
</dbReference>
<keyword evidence="4" id="KW-0949">S-adenosyl-L-methionine</keyword>
<dbReference type="HOGENOM" id="CLU_799476_0_0_1"/>
<dbReference type="OrthoDB" id="10017101at2759"/>
<keyword evidence="7" id="KW-1185">Reference proteome</keyword>
<dbReference type="InParanoid" id="G7E5X6"/>